<keyword evidence="9" id="KW-1185">Reference proteome</keyword>
<evidence type="ECO:0000256" key="4">
    <source>
        <dbReference type="ARBA" id="ARBA00068719"/>
    </source>
</evidence>
<comment type="function">
    <text evidence="3">Hydrolyzes ATP, and can also hydrolyze GTP with lower efficiency. Has lower affinity for GTP.</text>
</comment>
<evidence type="ECO:0000256" key="3">
    <source>
        <dbReference type="ARBA" id="ARBA00059898"/>
    </source>
</evidence>
<keyword evidence="2" id="KW-0067">ATP-binding</keyword>
<reference evidence="8" key="2">
    <citation type="submission" date="2014-02" db="EMBL/GenBank/DDBJ databases">
        <title>Complete DNA sequence of /Kuraishia capsulata/ illustrates novel genomic features among budding yeasts (/Saccharomycotina/).</title>
        <authorList>
            <person name="Morales L."/>
            <person name="Noel B."/>
            <person name="Porcel B."/>
            <person name="Marcet-Houben M."/>
            <person name="Hullo M-F."/>
            <person name="Sacerdot C."/>
            <person name="Tekaia F."/>
            <person name="Leh-Louis V."/>
            <person name="Despons L."/>
            <person name="Khanna V."/>
            <person name="Aury J-M."/>
            <person name="Barbe V."/>
            <person name="Couloux A."/>
            <person name="Labadie K."/>
            <person name="Pelletier E."/>
            <person name="Souciet J-L."/>
            <person name="Boekhout T."/>
            <person name="Gabaldon T."/>
            <person name="Wincker P."/>
            <person name="Dujon B."/>
        </authorList>
    </citation>
    <scope>NUCLEOTIDE SEQUENCE</scope>
    <source>
        <strain evidence="8">CBS 1993</strain>
    </source>
</reference>
<dbReference type="RefSeq" id="XP_022458848.1">
    <property type="nucleotide sequence ID" value="XM_022603110.1"/>
</dbReference>
<keyword evidence="5" id="KW-0175">Coiled coil</keyword>
<dbReference type="Gene3D" id="1.10.150.300">
    <property type="entry name" value="TGS-like domain"/>
    <property type="match status" value="1"/>
</dbReference>
<dbReference type="PROSITE" id="PS51880">
    <property type="entry name" value="TGS"/>
    <property type="match status" value="1"/>
</dbReference>
<dbReference type="PANTHER" id="PTHR23305:SF9">
    <property type="entry name" value="OBG-LIKE ATPASE HOMOLOG"/>
    <property type="match status" value="1"/>
</dbReference>
<dbReference type="Pfam" id="PF01926">
    <property type="entry name" value="MMR_HSR1"/>
    <property type="match status" value="1"/>
</dbReference>
<dbReference type="Gene3D" id="3.40.50.300">
    <property type="entry name" value="P-loop containing nucleotide triphosphate hydrolases"/>
    <property type="match status" value="1"/>
</dbReference>
<dbReference type="InterPro" id="IPR023192">
    <property type="entry name" value="TGS-like_dom_sf"/>
</dbReference>
<dbReference type="CDD" id="cd01900">
    <property type="entry name" value="YchF"/>
    <property type="match status" value="1"/>
</dbReference>
<dbReference type="InterPro" id="IPR041706">
    <property type="entry name" value="YchF_N"/>
</dbReference>
<dbReference type="GeneID" id="34520236"/>
<dbReference type="STRING" id="1382522.W6MKG1"/>
<dbReference type="PROSITE" id="PS51710">
    <property type="entry name" value="G_OBG"/>
    <property type="match status" value="1"/>
</dbReference>
<evidence type="ECO:0000256" key="2">
    <source>
        <dbReference type="ARBA" id="ARBA00022840"/>
    </source>
</evidence>
<dbReference type="AlphaFoldDB" id="W6MKG1"/>
<evidence type="ECO:0000313" key="9">
    <source>
        <dbReference type="Proteomes" id="UP000019384"/>
    </source>
</evidence>
<evidence type="ECO:0000259" key="7">
    <source>
        <dbReference type="PROSITE" id="PS51880"/>
    </source>
</evidence>
<dbReference type="InterPro" id="IPR031167">
    <property type="entry name" value="G_OBG"/>
</dbReference>
<reference evidence="8" key="1">
    <citation type="submission" date="2013-12" db="EMBL/GenBank/DDBJ databases">
        <authorList>
            <person name="Genoscope - CEA"/>
        </authorList>
    </citation>
    <scope>NUCLEOTIDE SEQUENCE</scope>
    <source>
        <strain evidence="8">CBS 1993</strain>
    </source>
</reference>
<dbReference type="GO" id="GO:0005737">
    <property type="term" value="C:cytoplasm"/>
    <property type="evidence" value="ECO:0007669"/>
    <property type="project" value="TreeGrafter"/>
</dbReference>
<dbReference type="PANTHER" id="PTHR23305">
    <property type="entry name" value="OBG GTPASE FAMILY"/>
    <property type="match status" value="1"/>
</dbReference>
<dbReference type="InterPro" id="IPR027417">
    <property type="entry name" value="P-loop_NTPase"/>
</dbReference>
<dbReference type="InterPro" id="IPR004396">
    <property type="entry name" value="ATPase_YchF/OLA1"/>
</dbReference>
<protein>
    <recommendedName>
        <fullName evidence="4">Obg-like ATPase homolog</fullName>
    </recommendedName>
</protein>
<dbReference type="PRINTS" id="PR00326">
    <property type="entry name" value="GTP1OBG"/>
</dbReference>
<keyword evidence="1" id="KW-0547">Nucleotide-binding</keyword>
<dbReference type="FunFam" id="1.10.150.300:FF:000001">
    <property type="entry name" value="Ribosome-binding ATPase YchF"/>
    <property type="match status" value="1"/>
</dbReference>
<dbReference type="FunFam" id="3.10.20.30:FF:000001">
    <property type="entry name" value="Ribosome-binding ATPase YchF"/>
    <property type="match status" value="1"/>
</dbReference>
<evidence type="ECO:0000259" key="6">
    <source>
        <dbReference type="PROSITE" id="PS51710"/>
    </source>
</evidence>
<proteinExistence type="predicted"/>
<evidence type="ECO:0000313" key="8">
    <source>
        <dbReference type="EMBL" id="CDK26851.1"/>
    </source>
</evidence>
<dbReference type="EMBL" id="HG793127">
    <property type="protein sequence ID" value="CDK26851.1"/>
    <property type="molecule type" value="Genomic_DNA"/>
</dbReference>
<evidence type="ECO:0000256" key="5">
    <source>
        <dbReference type="SAM" id="Coils"/>
    </source>
</evidence>
<evidence type="ECO:0000256" key="1">
    <source>
        <dbReference type="ARBA" id="ARBA00022741"/>
    </source>
</evidence>
<feature type="domain" description="OBG-type G" evidence="6">
    <location>
        <begin position="2"/>
        <end position="268"/>
    </location>
</feature>
<sequence length="373" mass="41691">MFKQPNVGLANVGKSTFFQAITRSKLGNPANYPFATIEPEEARVIVPCDRLSHLQHLYSSQKKVPATLKIFDIAGLVRGAATGEGLGNQFLSDIRAVDGIFQVVRGFQSDEITHIEGSVDPVRDLTIVQDELLLKDMEFAENSIERLQRQLKNRSGKSPQELKDIKEEVDTLTVALDYLMDGRRIASNKQWSDSQIEILNRNNFLTAKPCVFLLNTDLHDFESQSNDFLESVEEWVSLNSPGSETILFSAQNEWDLSEISDTESKSALPTIITAMRNALGLISYYTCGPLEARQWTVRENTLAPEAASVIHTDLRDTFINAEVIKYAEVADLQPPFDEKTLKSKGRVQRVGKAYVVEDGDIVHFKAAAGKNRK</sequence>
<dbReference type="OrthoDB" id="424823at2759"/>
<dbReference type="InterPro" id="IPR012676">
    <property type="entry name" value="TGS-like"/>
</dbReference>
<dbReference type="GO" id="GO:0005525">
    <property type="term" value="F:GTP binding"/>
    <property type="evidence" value="ECO:0007669"/>
    <property type="project" value="InterPro"/>
</dbReference>
<dbReference type="SUPFAM" id="SSF52540">
    <property type="entry name" value="P-loop containing nucleoside triphosphate hydrolases"/>
    <property type="match status" value="1"/>
</dbReference>
<dbReference type="GO" id="GO:0005524">
    <property type="term" value="F:ATP binding"/>
    <property type="evidence" value="ECO:0007669"/>
    <property type="project" value="UniProtKB-KW"/>
</dbReference>
<dbReference type="PIRSF" id="PIRSF006641">
    <property type="entry name" value="CHP00092"/>
    <property type="match status" value="1"/>
</dbReference>
<feature type="coiled-coil region" evidence="5">
    <location>
        <begin position="130"/>
        <end position="157"/>
    </location>
</feature>
<dbReference type="GO" id="GO:0016887">
    <property type="term" value="F:ATP hydrolysis activity"/>
    <property type="evidence" value="ECO:0007669"/>
    <property type="project" value="InterPro"/>
</dbReference>
<dbReference type="Gene3D" id="3.10.20.30">
    <property type="match status" value="1"/>
</dbReference>
<dbReference type="Proteomes" id="UP000019384">
    <property type="component" value="Unassembled WGS sequence"/>
</dbReference>
<name>W6MKG1_9ASCO</name>
<dbReference type="InterPro" id="IPR006073">
    <property type="entry name" value="GTP-bd"/>
</dbReference>
<dbReference type="SUPFAM" id="SSF81271">
    <property type="entry name" value="TGS-like"/>
    <property type="match status" value="1"/>
</dbReference>
<organism evidence="8 9">
    <name type="scientific">Kuraishia capsulata CBS 1993</name>
    <dbReference type="NCBI Taxonomy" id="1382522"/>
    <lineage>
        <taxon>Eukaryota</taxon>
        <taxon>Fungi</taxon>
        <taxon>Dikarya</taxon>
        <taxon>Ascomycota</taxon>
        <taxon>Saccharomycotina</taxon>
        <taxon>Pichiomycetes</taxon>
        <taxon>Pichiales</taxon>
        <taxon>Pichiaceae</taxon>
        <taxon>Kuraishia</taxon>
    </lineage>
</organism>
<dbReference type="InterPro" id="IPR004095">
    <property type="entry name" value="TGS"/>
</dbReference>
<dbReference type="NCBIfam" id="TIGR00092">
    <property type="entry name" value="redox-regulated ATPase YchF"/>
    <property type="match status" value="1"/>
</dbReference>
<gene>
    <name evidence="8" type="ORF">KUCA_T00002825001</name>
</gene>
<dbReference type="InterPro" id="IPR012675">
    <property type="entry name" value="Beta-grasp_dom_sf"/>
</dbReference>
<accession>W6MKG1</accession>
<dbReference type="HOGENOM" id="CLU_018395_1_1_1"/>
<feature type="domain" description="TGS" evidence="7">
    <location>
        <begin position="280"/>
        <end position="366"/>
    </location>
</feature>
<dbReference type="InterPro" id="IPR013029">
    <property type="entry name" value="YchF_C"/>
</dbReference>
<dbReference type="Pfam" id="PF06071">
    <property type="entry name" value="YchF-GTPase_C"/>
    <property type="match status" value="1"/>
</dbReference>